<dbReference type="AlphaFoldDB" id="A0A0D0JIY7"/>
<sequence length="119" mass="12967">MHSRDSGRFPRLKTLCNLILLVLQLITVAAYWGLVDARTDYMAISQGLYPDSELLMNSRLADWLVSMPAMAVVAAVFVASVAKEFAGLSRGRRILLNLVLLIALAAVFGLAASRLHPVV</sequence>
<keyword evidence="1" id="KW-0472">Membrane</keyword>
<dbReference type="Proteomes" id="UP000032068">
    <property type="component" value="Unassembled WGS sequence"/>
</dbReference>
<organism evidence="2 3">
    <name type="scientific">Pseudomonas fulva</name>
    <dbReference type="NCBI Taxonomy" id="47880"/>
    <lineage>
        <taxon>Bacteria</taxon>
        <taxon>Pseudomonadati</taxon>
        <taxon>Pseudomonadota</taxon>
        <taxon>Gammaproteobacteria</taxon>
        <taxon>Pseudomonadales</taxon>
        <taxon>Pseudomonadaceae</taxon>
        <taxon>Pseudomonas</taxon>
    </lineage>
</organism>
<feature type="transmembrane region" description="Helical" evidence="1">
    <location>
        <begin position="12"/>
        <end position="32"/>
    </location>
</feature>
<proteinExistence type="predicted"/>
<evidence type="ECO:0000256" key="1">
    <source>
        <dbReference type="SAM" id="Phobius"/>
    </source>
</evidence>
<dbReference type="EMBL" id="JXQW01000004">
    <property type="protein sequence ID" value="KIQ06036.1"/>
    <property type="molecule type" value="Genomic_DNA"/>
</dbReference>
<keyword evidence="1" id="KW-1133">Transmembrane helix</keyword>
<gene>
    <name evidence="2" type="ORF">RU08_02260</name>
</gene>
<dbReference type="OrthoDB" id="6930531at2"/>
<protein>
    <submittedName>
        <fullName evidence="2">Uncharacterized protein</fullName>
    </submittedName>
</protein>
<dbReference type="RefSeq" id="WP_042552171.1">
    <property type="nucleotide sequence ID" value="NZ_JXQW01000004.1"/>
</dbReference>
<reference evidence="2 3" key="1">
    <citation type="submission" date="2014-12" db="EMBL/GenBank/DDBJ databases">
        <title>16Stimator: statistical estimation of ribosomal gene copy numbers from draft genome assemblies.</title>
        <authorList>
            <person name="Perisin M.A."/>
            <person name="Vetter M."/>
            <person name="Gilbert J.A."/>
            <person name="Bergelson J."/>
        </authorList>
    </citation>
    <scope>NUCLEOTIDE SEQUENCE [LARGE SCALE GENOMIC DNA]</scope>
    <source>
        <strain evidence="2 3">MEJ086</strain>
    </source>
</reference>
<comment type="caution">
    <text evidence="2">The sequence shown here is derived from an EMBL/GenBank/DDBJ whole genome shotgun (WGS) entry which is preliminary data.</text>
</comment>
<evidence type="ECO:0000313" key="2">
    <source>
        <dbReference type="EMBL" id="KIQ06036.1"/>
    </source>
</evidence>
<evidence type="ECO:0000313" key="3">
    <source>
        <dbReference type="Proteomes" id="UP000032068"/>
    </source>
</evidence>
<feature type="transmembrane region" description="Helical" evidence="1">
    <location>
        <begin position="94"/>
        <end position="113"/>
    </location>
</feature>
<name>A0A0D0JIY7_9PSED</name>
<keyword evidence="1" id="KW-0812">Transmembrane</keyword>
<feature type="transmembrane region" description="Helical" evidence="1">
    <location>
        <begin position="63"/>
        <end position="82"/>
    </location>
</feature>
<accession>A0A0D0JIY7</accession>